<sequence>MNFKAYKYNFDRSIEDKIEENKEKYRNADYLWTDFNFLRGEAHRAKGIAKEIERAGKTLVVAGIGGSFLGAEAAINALNPKGNKIHFIGNSLSTRAALQKLSDLDEDFALLVISKSGNTLETIIAYTYMREFMKNKFIDYNKRIFIMSQSLDSKLGRACQKNGHNFIEISSEVGGRYSVLTCVGLVPMAFAGIDVDKVIDGALSVNVDHAISYATYRNKFYEKDLFVEIFTVYEPDLEYLLKWILQLFAESEGKEGKGILPTYVINSRDLHSLGQYIQSGRQMFFETTISPLNSNSNLEVSLEDYGLNLNMTLNELNDLTRKAVMKSHSSNQLLLEIEKIDEFNLGCIFYFFEYACQVSAKILGVDPFNQPGVEEYKAILRKKLYEK</sequence>
<dbReference type="PRINTS" id="PR00662">
    <property type="entry name" value="G6PISOMERASE"/>
</dbReference>
<evidence type="ECO:0000256" key="5">
    <source>
        <dbReference type="RuleBase" id="RU000612"/>
    </source>
</evidence>
<name>A0ABU0AUP4_9FIRM</name>
<dbReference type="PANTHER" id="PTHR11469:SF1">
    <property type="entry name" value="GLUCOSE-6-PHOSPHATE ISOMERASE"/>
    <property type="match status" value="1"/>
</dbReference>
<keyword evidence="3 5" id="KW-0324">Glycolysis</keyword>
<dbReference type="PROSITE" id="PS00174">
    <property type="entry name" value="P_GLUCOSE_ISOMERASE_2"/>
    <property type="match status" value="1"/>
</dbReference>
<dbReference type="PANTHER" id="PTHR11469">
    <property type="entry name" value="GLUCOSE-6-PHOSPHATE ISOMERASE"/>
    <property type="match status" value="1"/>
</dbReference>
<dbReference type="InterPro" id="IPR018189">
    <property type="entry name" value="Phosphoglucose_isomerase_CS"/>
</dbReference>
<dbReference type="RefSeq" id="WP_307495001.1">
    <property type="nucleotide sequence ID" value="NZ_JAUSTN010000003.1"/>
</dbReference>
<reference evidence="6 7" key="1">
    <citation type="submission" date="2023-07" db="EMBL/GenBank/DDBJ databases">
        <title>Genomic Encyclopedia of Type Strains, Phase IV (KMG-IV): sequencing the most valuable type-strain genomes for metagenomic binning, comparative biology and taxonomic classification.</title>
        <authorList>
            <person name="Goeker M."/>
        </authorList>
    </citation>
    <scope>NUCLEOTIDE SEQUENCE [LARGE SCALE GENOMIC DNA]</scope>
    <source>
        <strain evidence="6 7">DSM 22616</strain>
    </source>
</reference>
<dbReference type="PROSITE" id="PS00765">
    <property type="entry name" value="P_GLUCOSE_ISOMERASE_1"/>
    <property type="match status" value="1"/>
</dbReference>
<dbReference type="CDD" id="cd05016">
    <property type="entry name" value="SIS_PGI_2"/>
    <property type="match status" value="1"/>
</dbReference>
<dbReference type="EC" id="5.3.1.9" evidence="1 5"/>
<dbReference type="Proteomes" id="UP001236559">
    <property type="component" value="Unassembled WGS sequence"/>
</dbReference>
<evidence type="ECO:0000256" key="3">
    <source>
        <dbReference type="ARBA" id="ARBA00023152"/>
    </source>
</evidence>
<dbReference type="SUPFAM" id="SSF53697">
    <property type="entry name" value="SIS domain"/>
    <property type="match status" value="1"/>
</dbReference>
<evidence type="ECO:0000313" key="7">
    <source>
        <dbReference type="Proteomes" id="UP001236559"/>
    </source>
</evidence>
<evidence type="ECO:0000256" key="1">
    <source>
        <dbReference type="ARBA" id="ARBA00011952"/>
    </source>
</evidence>
<keyword evidence="2 5" id="KW-0312">Gluconeogenesis</keyword>
<dbReference type="Gene3D" id="3.40.50.10490">
    <property type="entry name" value="Glucose-6-phosphate isomerase like protein, domain 1"/>
    <property type="match status" value="2"/>
</dbReference>
<evidence type="ECO:0000256" key="4">
    <source>
        <dbReference type="ARBA" id="ARBA00023235"/>
    </source>
</evidence>
<organism evidence="6 7">
    <name type="scientific">Peptoniphilus koenoeneniae</name>
    <dbReference type="NCBI Taxonomy" id="507751"/>
    <lineage>
        <taxon>Bacteria</taxon>
        <taxon>Bacillati</taxon>
        <taxon>Bacillota</taxon>
        <taxon>Tissierellia</taxon>
        <taxon>Tissierellales</taxon>
        <taxon>Peptoniphilaceae</taxon>
        <taxon>Peptoniphilus</taxon>
    </lineage>
</organism>
<comment type="catalytic activity">
    <reaction evidence="5">
        <text>alpha-D-glucose 6-phosphate = beta-D-fructose 6-phosphate</text>
        <dbReference type="Rhea" id="RHEA:11816"/>
        <dbReference type="ChEBI" id="CHEBI:57634"/>
        <dbReference type="ChEBI" id="CHEBI:58225"/>
        <dbReference type="EC" id="5.3.1.9"/>
    </reaction>
</comment>
<protein>
    <recommendedName>
        <fullName evidence="1 5">Glucose-6-phosphate isomerase</fullName>
        <ecNumber evidence="1 5">5.3.1.9</ecNumber>
    </recommendedName>
</protein>
<dbReference type="PROSITE" id="PS51463">
    <property type="entry name" value="P_GLUCOSE_ISOMERASE_3"/>
    <property type="match status" value="1"/>
</dbReference>
<evidence type="ECO:0000256" key="2">
    <source>
        <dbReference type="ARBA" id="ARBA00022432"/>
    </source>
</evidence>
<dbReference type="GO" id="GO:0004347">
    <property type="term" value="F:glucose-6-phosphate isomerase activity"/>
    <property type="evidence" value="ECO:0007669"/>
    <property type="project" value="UniProtKB-EC"/>
</dbReference>
<gene>
    <name evidence="6" type="ORF">J2S72_000757</name>
</gene>
<comment type="pathway">
    <text evidence="5">Carbohydrate degradation; glycolysis; D-glyceraldehyde 3-phosphate and glycerone phosphate from D-glucose: step 2/4.</text>
</comment>
<proteinExistence type="inferred from homology"/>
<dbReference type="InterPro" id="IPR001672">
    <property type="entry name" value="G6P_Isomerase"/>
</dbReference>
<dbReference type="InterPro" id="IPR046348">
    <property type="entry name" value="SIS_dom_sf"/>
</dbReference>
<accession>A0ABU0AUP4</accession>
<dbReference type="EMBL" id="JAUSTN010000003">
    <property type="protein sequence ID" value="MDQ0274740.1"/>
    <property type="molecule type" value="Genomic_DNA"/>
</dbReference>
<evidence type="ECO:0000313" key="6">
    <source>
        <dbReference type="EMBL" id="MDQ0274740.1"/>
    </source>
</evidence>
<dbReference type="Pfam" id="PF00342">
    <property type="entry name" value="PGI"/>
    <property type="match status" value="1"/>
</dbReference>
<comment type="similarity">
    <text evidence="5">Belongs to the GPI family.</text>
</comment>
<keyword evidence="7" id="KW-1185">Reference proteome</keyword>
<dbReference type="InterPro" id="IPR035482">
    <property type="entry name" value="SIS_PGI_2"/>
</dbReference>
<comment type="caution">
    <text evidence="6">The sequence shown here is derived from an EMBL/GenBank/DDBJ whole genome shotgun (WGS) entry which is preliminary data.</text>
</comment>
<keyword evidence="4 5" id="KW-0413">Isomerase</keyword>